<name>A0A484CJI1_PERFV</name>
<proteinExistence type="predicted"/>
<feature type="region of interest" description="Disordered" evidence="1">
    <location>
        <begin position="1"/>
        <end position="35"/>
    </location>
</feature>
<sequence length="89" mass="10080">MHSHVSVANRWRAAGTGQQHRDKNKASPQDGLKQRLLELARGKQHGETTAHHRGFLMKHSIFRHTASSGLMRKGRYDLTEGVSEQMSHI</sequence>
<evidence type="ECO:0000313" key="3">
    <source>
        <dbReference type="Proteomes" id="UP000295070"/>
    </source>
</evidence>
<keyword evidence="3" id="KW-1185">Reference proteome</keyword>
<accession>A0A484CJI1</accession>
<organism evidence="2 3">
    <name type="scientific">Perca flavescens</name>
    <name type="common">American yellow perch</name>
    <name type="synonym">Morone flavescens</name>
    <dbReference type="NCBI Taxonomy" id="8167"/>
    <lineage>
        <taxon>Eukaryota</taxon>
        <taxon>Metazoa</taxon>
        <taxon>Chordata</taxon>
        <taxon>Craniata</taxon>
        <taxon>Vertebrata</taxon>
        <taxon>Euteleostomi</taxon>
        <taxon>Actinopterygii</taxon>
        <taxon>Neopterygii</taxon>
        <taxon>Teleostei</taxon>
        <taxon>Neoteleostei</taxon>
        <taxon>Acanthomorphata</taxon>
        <taxon>Eupercaria</taxon>
        <taxon>Perciformes</taxon>
        <taxon>Percoidei</taxon>
        <taxon>Percidae</taxon>
        <taxon>Percinae</taxon>
        <taxon>Perca</taxon>
    </lineage>
</organism>
<gene>
    <name evidence="2" type="ORF">EPR50_G00170260</name>
</gene>
<evidence type="ECO:0000256" key="1">
    <source>
        <dbReference type="SAM" id="MobiDB-lite"/>
    </source>
</evidence>
<evidence type="ECO:0000313" key="2">
    <source>
        <dbReference type="EMBL" id="TDH02165.1"/>
    </source>
</evidence>
<dbReference type="Proteomes" id="UP000295070">
    <property type="component" value="Chromosome 16"/>
</dbReference>
<dbReference type="EMBL" id="SCKG01000016">
    <property type="protein sequence ID" value="TDH02165.1"/>
    <property type="molecule type" value="Genomic_DNA"/>
</dbReference>
<protein>
    <submittedName>
        <fullName evidence="2">Uncharacterized protein</fullName>
    </submittedName>
</protein>
<dbReference type="AlphaFoldDB" id="A0A484CJI1"/>
<comment type="caution">
    <text evidence="2">The sequence shown here is derived from an EMBL/GenBank/DDBJ whole genome shotgun (WGS) entry which is preliminary data.</text>
</comment>
<reference evidence="2 3" key="1">
    <citation type="submission" date="2019-01" db="EMBL/GenBank/DDBJ databases">
        <title>A chromosome-scale genome assembly of the yellow perch, Perca flavescens.</title>
        <authorList>
            <person name="Feron R."/>
            <person name="Morvezen R."/>
            <person name="Bestin A."/>
            <person name="Haffray P."/>
            <person name="Klopp C."/>
            <person name="Zahm M."/>
            <person name="Cabau C."/>
            <person name="Roques C."/>
            <person name="Donnadieu C."/>
            <person name="Bouchez O."/>
            <person name="Christie M."/>
            <person name="Larson W."/>
            <person name="Guiguen Y."/>
        </authorList>
    </citation>
    <scope>NUCLEOTIDE SEQUENCE [LARGE SCALE GENOMIC DNA]</scope>
    <source>
        <strain evidence="2">YP-PL-M2</strain>
        <tissue evidence="2">Blood</tissue>
    </source>
</reference>